<evidence type="ECO:0000256" key="4">
    <source>
        <dbReference type="ARBA" id="ARBA00011351"/>
    </source>
</evidence>
<evidence type="ECO:0000256" key="5">
    <source>
        <dbReference type="ARBA" id="ARBA00022692"/>
    </source>
</evidence>
<comment type="subunit">
    <text evidence="4 9">Component of 250-400 kDa complexes called cytochrome oxidase assembly intermediates or COA complexes.</text>
</comment>
<reference evidence="11" key="1">
    <citation type="submission" date="2023-03" db="EMBL/GenBank/DDBJ databases">
        <title>Mating type loci evolution in Malassezia.</title>
        <authorList>
            <person name="Coelho M.A."/>
        </authorList>
    </citation>
    <scope>NUCLEOTIDE SEQUENCE</scope>
    <source>
        <strain evidence="11">CBS 11721</strain>
    </source>
</reference>
<dbReference type="PANTHER" id="PTHR15642:SF3">
    <property type="entry name" value="CYTOCHROME C OXIDASE ASSEMBLY FACTOR 3 HOMOLOG, MITOCHONDRIAL"/>
    <property type="match status" value="1"/>
</dbReference>
<evidence type="ECO:0000256" key="3">
    <source>
        <dbReference type="ARBA" id="ARBA00007035"/>
    </source>
</evidence>
<evidence type="ECO:0000313" key="11">
    <source>
        <dbReference type="EMBL" id="WFD34554.1"/>
    </source>
</evidence>
<comment type="function">
    <text evidence="1 9">Required for assembly of cytochrome c oxidase (complex IV).</text>
</comment>
<evidence type="ECO:0000313" key="12">
    <source>
        <dbReference type="Proteomes" id="UP001219933"/>
    </source>
</evidence>
<accession>A0AAF0ESZ3</accession>
<gene>
    <name evidence="11" type="ORF">MCUN1_001395</name>
</gene>
<keyword evidence="7 9" id="KW-0496">Mitochondrion</keyword>
<evidence type="ECO:0000256" key="1">
    <source>
        <dbReference type="ARBA" id="ARBA00003064"/>
    </source>
</evidence>
<dbReference type="Pfam" id="PF09813">
    <property type="entry name" value="Coa3_cc"/>
    <property type="match status" value="1"/>
</dbReference>
<keyword evidence="6 9" id="KW-1133">Transmembrane helix</keyword>
<dbReference type="GO" id="GO:0005743">
    <property type="term" value="C:mitochondrial inner membrane"/>
    <property type="evidence" value="ECO:0007669"/>
    <property type="project" value="UniProtKB-UniRule"/>
</dbReference>
<dbReference type="PANTHER" id="PTHR15642">
    <property type="entry name" value="CYTOCHROME C OXIDASE ASSEMBLY FACTOR 3, MITOCHONDRIAL"/>
    <property type="match status" value="1"/>
</dbReference>
<feature type="transmembrane region" description="Helical" evidence="9">
    <location>
        <begin position="44"/>
        <end position="68"/>
    </location>
</feature>
<sequence>MRYATRPAVRMYSTNMREINAAQRSYRPKGYEASAGFRRARQQYVVSNFVLGSAIAAFVVGVFTYTIYKVDQDDFSDIESVRVDPAAVFGEKKLSPEIVTEAKEELKEELKKDVRVAESRISRAWNKTLSVVGLGPKQVTQETPVMMEKSPLGVQTNKHAI</sequence>
<keyword evidence="9" id="KW-0999">Mitochondrion inner membrane</keyword>
<proteinExistence type="inferred from homology"/>
<keyword evidence="8 9" id="KW-0472">Membrane</keyword>
<dbReference type="Proteomes" id="UP001219933">
    <property type="component" value="Chromosome 2"/>
</dbReference>
<name>A0AAF0ESZ3_9BASI</name>
<evidence type="ECO:0000259" key="10">
    <source>
        <dbReference type="Pfam" id="PF09813"/>
    </source>
</evidence>
<dbReference type="InterPro" id="IPR041752">
    <property type="entry name" value="Coa3"/>
</dbReference>
<evidence type="ECO:0000256" key="9">
    <source>
        <dbReference type="RuleBase" id="RU367056"/>
    </source>
</evidence>
<dbReference type="GO" id="GO:0033617">
    <property type="term" value="P:mitochondrial respiratory chain complex IV assembly"/>
    <property type="evidence" value="ECO:0007669"/>
    <property type="project" value="UniProtKB-UniRule"/>
</dbReference>
<evidence type="ECO:0000256" key="2">
    <source>
        <dbReference type="ARBA" id="ARBA00004304"/>
    </source>
</evidence>
<keyword evidence="12" id="KW-1185">Reference proteome</keyword>
<organism evidence="11 12">
    <name type="scientific">Malassezia cuniculi</name>
    <dbReference type="NCBI Taxonomy" id="948313"/>
    <lineage>
        <taxon>Eukaryota</taxon>
        <taxon>Fungi</taxon>
        <taxon>Dikarya</taxon>
        <taxon>Basidiomycota</taxon>
        <taxon>Ustilaginomycotina</taxon>
        <taxon>Malasseziomycetes</taxon>
        <taxon>Malasseziales</taxon>
        <taxon>Malasseziaceae</taxon>
        <taxon>Malassezia</taxon>
    </lineage>
</organism>
<protein>
    <recommendedName>
        <fullName evidence="9">Cytochrome c oxidase assembly factor 3</fullName>
    </recommendedName>
</protein>
<dbReference type="EMBL" id="CP119878">
    <property type="protein sequence ID" value="WFD34554.1"/>
    <property type="molecule type" value="Genomic_DNA"/>
</dbReference>
<keyword evidence="5 9" id="KW-0812">Transmembrane</keyword>
<evidence type="ECO:0000256" key="6">
    <source>
        <dbReference type="ARBA" id="ARBA00022989"/>
    </source>
</evidence>
<evidence type="ECO:0000256" key="8">
    <source>
        <dbReference type="ARBA" id="ARBA00023136"/>
    </source>
</evidence>
<comment type="similarity">
    <text evidence="3 9">Belongs to the COA3 family.</text>
</comment>
<evidence type="ECO:0000256" key="7">
    <source>
        <dbReference type="ARBA" id="ARBA00023128"/>
    </source>
</evidence>
<feature type="domain" description="Cytochrome c oxidase assembly factor 3 mitochondrial coiled-coil" evidence="10">
    <location>
        <begin position="37"/>
        <end position="77"/>
    </location>
</feature>
<dbReference type="AlphaFoldDB" id="A0AAF0ESZ3"/>
<comment type="subcellular location">
    <subcellularLocation>
        <location evidence="2">Mitochondrion membrane</location>
        <topology evidence="2">Single-pass membrane protein</topology>
    </subcellularLocation>
</comment>
<dbReference type="InterPro" id="IPR018628">
    <property type="entry name" value="Coa3_CC"/>
</dbReference>